<feature type="compositionally biased region" description="Low complexity" evidence="1">
    <location>
        <begin position="1072"/>
        <end position="1090"/>
    </location>
</feature>
<dbReference type="OrthoDB" id="48399at2759"/>
<protein>
    <submittedName>
        <fullName evidence="3">CHAT domain containing protein</fullName>
    </submittedName>
</protein>
<feature type="domain" description="CHAT" evidence="2">
    <location>
        <begin position="427"/>
        <end position="591"/>
    </location>
</feature>
<feature type="compositionally biased region" description="Basic and acidic residues" evidence="1">
    <location>
        <begin position="392"/>
        <end position="405"/>
    </location>
</feature>
<feature type="compositionally biased region" description="Polar residues" evidence="1">
    <location>
        <begin position="131"/>
        <end position="148"/>
    </location>
</feature>
<proteinExistence type="predicted"/>
<evidence type="ECO:0000313" key="4">
    <source>
        <dbReference type="Proteomes" id="UP000693970"/>
    </source>
</evidence>
<evidence type="ECO:0000256" key="1">
    <source>
        <dbReference type="SAM" id="MobiDB-lite"/>
    </source>
</evidence>
<reference evidence="3" key="2">
    <citation type="submission" date="2021-04" db="EMBL/GenBank/DDBJ databases">
        <authorList>
            <person name="Podell S."/>
        </authorList>
    </citation>
    <scope>NUCLEOTIDE SEQUENCE</scope>
    <source>
        <strain evidence="3">Hildebrandi</strain>
    </source>
</reference>
<feature type="region of interest" description="Disordered" evidence="1">
    <location>
        <begin position="381"/>
        <end position="405"/>
    </location>
</feature>
<feature type="compositionally biased region" description="Basic and acidic residues" evidence="1">
    <location>
        <begin position="243"/>
        <end position="252"/>
    </location>
</feature>
<dbReference type="InterPro" id="IPR024983">
    <property type="entry name" value="CHAT_dom"/>
</dbReference>
<gene>
    <name evidence="3" type="ORF">IV203_034562</name>
</gene>
<dbReference type="EMBL" id="JAGRRH010000013">
    <property type="protein sequence ID" value="KAG7359464.1"/>
    <property type="molecule type" value="Genomic_DNA"/>
</dbReference>
<feature type="region of interest" description="Disordered" evidence="1">
    <location>
        <begin position="229"/>
        <end position="278"/>
    </location>
</feature>
<organism evidence="3 4">
    <name type="scientific">Nitzschia inconspicua</name>
    <dbReference type="NCBI Taxonomy" id="303405"/>
    <lineage>
        <taxon>Eukaryota</taxon>
        <taxon>Sar</taxon>
        <taxon>Stramenopiles</taxon>
        <taxon>Ochrophyta</taxon>
        <taxon>Bacillariophyta</taxon>
        <taxon>Bacillariophyceae</taxon>
        <taxon>Bacillariophycidae</taxon>
        <taxon>Bacillariales</taxon>
        <taxon>Bacillariaceae</taxon>
        <taxon>Nitzschia</taxon>
    </lineage>
</organism>
<reference evidence="3" key="1">
    <citation type="journal article" date="2021" name="Sci. Rep.">
        <title>Diploid genomic architecture of Nitzschia inconspicua, an elite biomass production diatom.</title>
        <authorList>
            <person name="Oliver A."/>
            <person name="Podell S."/>
            <person name="Pinowska A."/>
            <person name="Traller J.C."/>
            <person name="Smith S.R."/>
            <person name="McClure R."/>
            <person name="Beliaev A."/>
            <person name="Bohutskyi P."/>
            <person name="Hill E.A."/>
            <person name="Rabines A."/>
            <person name="Zheng H."/>
            <person name="Allen L.Z."/>
            <person name="Kuo A."/>
            <person name="Grigoriev I.V."/>
            <person name="Allen A.E."/>
            <person name="Hazlebeck D."/>
            <person name="Allen E.E."/>
        </authorList>
    </citation>
    <scope>NUCLEOTIDE SEQUENCE</scope>
    <source>
        <strain evidence="3">Hildebrandi</strain>
    </source>
</reference>
<keyword evidence="4" id="KW-1185">Reference proteome</keyword>
<name>A0A9K3LBX5_9STRA</name>
<evidence type="ECO:0000259" key="2">
    <source>
        <dbReference type="Pfam" id="PF12770"/>
    </source>
</evidence>
<comment type="caution">
    <text evidence="3">The sequence shown here is derived from an EMBL/GenBank/DDBJ whole genome shotgun (WGS) entry which is preliminary data.</text>
</comment>
<sequence>MNVMNDYGVVLSGHEIVEYARRRGLCQLCGRTQTHKRPNNLFKKLRNQWEPLTIMDQGDDDAASGNQMYLVYKGFCLQPTCYTLEEAKVELGEIVLEPCDASHRSVNSKQISQSMRRFSSAKFSMGSGTSYEFSVPDPQTSNSTSQSRLLRPNQLFSTSSTLSDVSSLGASAISEDNIEEEEEDNPFFRDFLAPHIMAPKSSGKTLQQQQQQPSELDWVADFFPFPQTSTAAADRPVPSHHKFASETKSLHVDDDETDSMSQSETTEGDENSKESFASQVAPCALHQKPASKIILPAEYDVNVSKNCSNILTIQRGSLEALELITNVCGGIDLQRQFMNQLETDHEEGFEIAFADDMVTQEFMNEIEWPENGTQVDLPAGKEAKNAASKPSTMDHLKEPSVHGSKTGEDAVGVLTLFQSAPLAYVHPETRQKYTFPLLDFAYESQMLTQSLQDAERIGSSVRVETEIATVDRLSAFFAQGGRKVLHLSCHGHPEYLLLENGYGSAHPLLVKELKRFVSQADLDLVFVSACYSRSAGEAFLQAGVKHVVCCRQDSVNVRDEAAAEFARHFYRALACQKTLKEAFELAKATVRVSPLFPNAEEESDKFLLLPEDCDRKYHDIQISFRDERRVHSCSNPEQSSLCFEMLNRAPERFIGREEELFQVIDAIRCTDWLHVLGERGVGKTTLVAAASAYISRRPSSFMRDRIIWIKGPNDAKRYKKSIRQANATRPLVIFDTRVEADGWGQPKQMQFLLDLFGNGTKMKLITIGYDESFVHRLKEKTPVSPRTLRVGRLSHNDSVCLFACLASSDKLSPQELASTLSMSDPNQLLYEFQDDNSALDPIKMVTDALHNFRKKKVYHRIGEGLPKRIVHFAASMDETELAECIRWANRQSGSDGESPPAIPSTRAELEDLIRCTLAKEARALREEDYSQARNFRETLEEWQSLRSILPTRDAMEQELKSLHPKLQDAIRQRHYNEAEVHRNRRNWLEKQLHREEEYLQVEERFQQARLRARDMSFQSGGSVCSRSSFRSHVSNASRTSCRSNLSRVSFASSTSCRSNLSSASRSSRRSHVSAVSRTSVRSQLSSFSRSGADSKRRVGGGTFRSTPRMFV</sequence>
<dbReference type="Pfam" id="PF12770">
    <property type="entry name" value="CHAT"/>
    <property type="match status" value="1"/>
</dbReference>
<dbReference type="AlphaFoldDB" id="A0A9K3LBX5"/>
<feature type="region of interest" description="Disordered" evidence="1">
    <location>
        <begin position="1057"/>
        <end position="1111"/>
    </location>
</feature>
<evidence type="ECO:0000313" key="3">
    <source>
        <dbReference type="EMBL" id="KAG7359464.1"/>
    </source>
</evidence>
<accession>A0A9K3LBX5</accession>
<feature type="region of interest" description="Disordered" evidence="1">
    <location>
        <begin position="131"/>
        <end position="150"/>
    </location>
</feature>
<dbReference type="Proteomes" id="UP000693970">
    <property type="component" value="Unassembled WGS sequence"/>
</dbReference>